<comment type="caution">
    <text evidence="3">The sequence shown here is derived from an EMBL/GenBank/DDBJ whole genome shotgun (WGS) entry which is preliminary data.</text>
</comment>
<dbReference type="InterPro" id="IPR016181">
    <property type="entry name" value="Acyl_CoA_acyltransferase"/>
</dbReference>
<proteinExistence type="predicted"/>
<dbReference type="Proteomes" id="UP000886597">
    <property type="component" value="Unassembled WGS sequence"/>
</dbReference>
<reference evidence="3" key="2">
    <citation type="journal article" date="2020" name="Int. Dairy J.">
        <title>Lactic acid bacterial diversity in Brie cheese focusing on salt concentration and pH of isolation medium and characterisation of halophilic and alkaliphilic lactic acid bacterial isolates.</title>
        <authorList>
            <person name="Unno R."/>
            <person name="Matsutani M."/>
            <person name="Suzuki T."/>
            <person name="Kodama K."/>
            <person name="Matsushita H."/>
            <person name="Yamasato K."/>
            <person name="Koizumi Y."/>
            <person name="Ishikawa M."/>
        </authorList>
    </citation>
    <scope>NUCLEOTIDE SEQUENCE</scope>
    <source>
        <strain evidence="3">7C1</strain>
        <strain evidence="2">8C4</strain>
    </source>
</reference>
<feature type="domain" description="N-acetyltransferase" evidence="1">
    <location>
        <begin position="4"/>
        <end position="209"/>
    </location>
</feature>
<dbReference type="Pfam" id="PF00583">
    <property type="entry name" value="Acetyltransf_1"/>
    <property type="match status" value="1"/>
</dbReference>
<dbReference type="CDD" id="cd04301">
    <property type="entry name" value="NAT_SF"/>
    <property type="match status" value="1"/>
</dbReference>
<dbReference type="PANTHER" id="PTHR42791:SF1">
    <property type="entry name" value="N-ACETYLTRANSFERASE DOMAIN-CONTAINING PROTEIN"/>
    <property type="match status" value="1"/>
</dbReference>
<evidence type="ECO:0000259" key="1">
    <source>
        <dbReference type="PROSITE" id="PS51186"/>
    </source>
</evidence>
<dbReference type="InterPro" id="IPR052523">
    <property type="entry name" value="Trichothecene_AcTrans"/>
</dbReference>
<dbReference type="AlphaFoldDB" id="A0AAN4UAN0"/>
<evidence type="ECO:0000313" key="3">
    <source>
        <dbReference type="EMBL" id="GEQ53890.1"/>
    </source>
</evidence>
<dbReference type="PANTHER" id="PTHR42791">
    <property type="entry name" value="GNAT FAMILY ACETYLTRANSFERASE"/>
    <property type="match status" value="1"/>
</dbReference>
<accession>A0AAN4UAN0</accession>
<dbReference type="EMBL" id="BKBO01000007">
    <property type="protein sequence ID" value="GEQ48768.1"/>
    <property type="molecule type" value="Genomic_DNA"/>
</dbReference>
<evidence type="ECO:0000313" key="5">
    <source>
        <dbReference type="Proteomes" id="UP000886607"/>
    </source>
</evidence>
<organism evidence="3 4">
    <name type="scientific">Tetragenococcus koreensis</name>
    <dbReference type="NCBI Taxonomy" id="290335"/>
    <lineage>
        <taxon>Bacteria</taxon>
        <taxon>Bacillati</taxon>
        <taxon>Bacillota</taxon>
        <taxon>Bacilli</taxon>
        <taxon>Lactobacillales</taxon>
        <taxon>Enterococcaceae</taxon>
        <taxon>Tetragenococcus</taxon>
    </lineage>
</organism>
<dbReference type="GO" id="GO:0016747">
    <property type="term" value="F:acyltransferase activity, transferring groups other than amino-acyl groups"/>
    <property type="evidence" value="ECO:0007669"/>
    <property type="project" value="InterPro"/>
</dbReference>
<name>A0AAN4UAN0_9ENTE</name>
<protein>
    <submittedName>
        <fullName evidence="3">N-acetyltransferase</fullName>
    </submittedName>
</protein>
<evidence type="ECO:0000313" key="4">
    <source>
        <dbReference type="Proteomes" id="UP000886597"/>
    </source>
</evidence>
<dbReference type="Proteomes" id="UP000886607">
    <property type="component" value="Unassembled WGS sequence"/>
</dbReference>
<dbReference type="Gene3D" id="3.40.630.30">
    <property type="match status" value="1"/>
</dbReference>
<dbReference type="PROSITE" id="PS51186">
    <property type="entry name" value="GNAT"/>
    <property type="match status" value="1"/>
</dbReference>
<reference evidence="3" key="1">
    <citation type="submission" date="2019-08" db="EMBL/GenBank/DDBJ databases">
        <authorList>
            <person name="Ishikawa M."/>
            <person name="Suzuki T."/>
            <person name="Matsutani M."/>
        </authorList>
    </citation>
    <scope>NUCLEOTIDE SEQUENCE</scope>
    <source>
        <strain evidence="3">7C1</strain>
        <strain evidence="2">8C4</strain>
    </source>
</reference>
<dbReference type="SUPFAM" id="SSF55729">
    <property type="entry name" value="Acyl-CoA N-acyltransferases (Nat)"/>
    <property type="match status" value="1"/>
</dbReference>
<evidence type="ECO:0000313" key="2">
    <source>
        <dbReference type="EMBL" id="GEQ48768.1"/>
    </source>
</evidence>
<gene>
    <name evidence="2" type="ORF">TK11N_06200</name>
    <name evidence="3" type="ORF">TK2N_07340</name>
</gene>
<sequence length="210" mass="24412">MSILRFREANKEDLTSVAELLATSFLDYPLFSIIEEDRKKRYQFIYELQYINAKLFMAKHKCFVVIDEQNLMGVALLKDLQDVRGEFISYIRLGFYRLLRKGLLFKTLRYLKLMRNVEEPVASSQSKGWYLDMLAISSKAQGLGLGSEILDCVIVPYIKKNGGGTLFLATNTELNRKFYQKNGFDEYKEADLTIDGRSVKDWSYRKKVHA</sequence>
<dbReference type="EMBL" id="BKBQ01000008">
    <property type="protein sequence ID" value="GEQ53890.1"/>
    <property type="molecule type" value="Genomic_DNA"/>
</dbReference>
<keyword evidence="5" id="KW-1185">Reference proteome</keyword>
<dbReference type="InterPro" id="IPR000182">
    <property type="entry name" value="GNAT_dom"/>
</dbReference>